<keyword evidence="4" id="KW-0808">Transferase</keyword>
<dbReference type="NCBIfam" id="NF041645">
    <property type="entry name" value="prot_kin_PA4780"/>
    <property type="match status" value="1"/>
</dbReference>
<dbReference type="SUPFAM" id="SSF56112">
    <property type="entry name" value="Protein kinase-like (PK-like)"/>
    <property type="match status" value="1"/>
</dbReference>
<dbReference type="Gene3D" id="3.30.200.20">
    <property type="entry name" value="Phosphorylase Kinase, domain 1"/>
    <property type="match status" value="1"/>
</dbReference>
<evidence type="ECO:0000259" key="12">
    <source>
        <dbReference type="SMART" id="SM00090"/>
    </source>
</evidence>
<dbReference type="Gene3D" id="1.10.510.10">
    <property type="entry name" value="Transferase(Phosphotransferase) domain 1"/>
    <property type="match status" value="1"/>
</dbReference>
<accession>A0A1I4ND22</accession>
<dbReference type="EMBL" id="FOUF01000007">
    <property type="protein sequence ID" value="SFM13113.1"/>
    <property type="molecule type" value="Genomic_DNA"/>
</dbReference>
<evidence type="ECO:0000256" key="3">
    <source>
        <dbReference type="ARBA" id="ARBA00022527"/>
    </source>
</evidence>
<dbReference type="GO" id="GO:0005524">
    <property type="term" value="F:ATP binding"/>
    <property type="evidence" value="ECO:0007669"/>
    <property type="project" value="UniProtKB-KW"/>
</dbReference>
<keyword evidence="14" id="KW-1185">Reference proteome</keyword>
<dbReference type="GO" id="GO:0004674">
    <property type="term" value="F:protein serine/threonine kinase activity"/>
    <property type="evidence" value="ECO:0007669"/>
    <property type="project" value="UniProtKB-KW"/>
</dbReference>
<keyword evidence="7 13" id="KW-0418">Kinase</keyword>
<dbReference type="EC" id="2.7.11.1" evidence="2"/>
<gene>
    <name evidence="13" type="ORF">SAMN05421880_10753</name>
</gene>
<dbReference type="PROSITE" id="PS01245">
    <property type="entry name" value="RIO1"/>
    <property type="match status" value="1"/>
</dbReference>
<comment type="similarity">
    <text evidence="1">Belongs to the protein kinase superfamily. RIO-type Ser/Thr kinase family.</text>
</comment>
<comment type="catalytic activity">
    <reaction evidence="10">
        <text>L-threonyl-[protein] + ATP = O-phospho-L-threonyl-[protein] + ADP + H(+)</text>
        <dbReference type="Rhea" id="RHEA:46608"/>
        <dbReference type="Rhea" id="RHEA-COMP:11060"/>
        <dbReference type="Rhea" id="RHEA-COMP:11605"/>
        <dbReference type="ChEBI" id="CHEBI:15378"/>
        <dbReference type="ChEBI" id="CHEBI:30013"/>
        <dbReference type="ChEBI" id="CHEBI:30616"/>
        <dbReference type="ChEBI" id="CHEBI:61977"/>
        <dbReference type="ChEBI" id="CHEBI:456216"/>
        <dbReference type="EC" id="2.7.11.1"/>
    </reaction>
</comment>
<keyword evidence="6" id="KW-0547">Nucleotide-binding</keyword>
<reference evidence="13 14" key="1">
    <citation type="submission" date="2016-10" db="EMBL/GenBank/DDBJ databases">
        <authorList>
            <person name="de Groot N.N."/>
        </authorList>
    </citation>
    <scope>NUCLEOTIDE SEQUENCE [LARGE SCALE GENOMIC DNA]</scope>
    <source>
        <strain evidence="13 14">Nm146</strain>
    </source>
</reference>
<evidence type="ECO:0000256" key="2">
    <source>
        <dbReference type="ARBA" id="ARBA00012513"/>
    </source>
</evidence>
<keyword evidence="5" id="KW-0479">Metal-binding</keyword>
<dbReference type="InterPro" id="IPR011009">
    <property type="entry name" value="Kinase-like_dom_sf"/>
</dbReference>
<evidence type="ECO:0000256" key="7">
    <source>
        <dbReference type="ARBA" id="ARBA00022777"/>
    </source>
</evidence>
<dbReference type="InterPro" id="IPR000687">
    <property type="entry name" value="RIO_kinase"/>
</dbReference>
<dbReference type="InterPro" id="IPR051272">
    <property type="entry name" value="RIO-type_Ser/Thr_kinase"/>
</dbReference>
<evidence type="ECO:0000256" key="9">
    <source>
        <dbReference type="ARBA" id="ARBA00022842"/>
    </source>
</evidence>
<dbReference type="AlphaFoldDB" id="A0A1I4ND22"/>
<evidence type="ECO:0000256" key="10">
    <source>
        <dbReference type="ARBA" id="ARBA00047899"/>
    </source>
</evidence>
<proteinExistence type="inferred from homology"/>
<dbReference type="InterPro" id="IPR018934">
    <property type="entry name" value="RIO_dom"/>
</dbReference>
<dbReference type="STRING" id="52442.SAMN05421880_10753"/>
<sequence>MKIPKRIEPLVEEGLVDAVICQLMSGKEALVYVVRCGRSIRCAKVYKETSRYYFSQEDQNYSDGRQIRSNRYWRAMQRKRHVGRITREEAWQNTEVDTLCQLAAAGVRVPKYRGFFEGVLLMELITDRHGSIAPRLSELTLTKTQARAYHDFLIGQVVRMLCTGVVHGDLSEYNVLIGKRGPVIIDFPQAILAAGNHCAQQIFKRDVANITTYLSRFAPELAETDYGSEIWSLYQRGKLHLGVHLTGQAVEKTRPVNLDSVLSAIKTAYRKEMAWQRYQQERFTGRYRPF</sequence>
<dbReference type="Pfam" id="PF01163">
    <property type="entry name" value="RIO1"/>
    <property type="match status" value="1"/>
</dbReference>
<keyword evidence="8" id="KW-0067">ATP-binding</keyword>
<evidence type="ECO:0000256" key="4">
    <source>
        <dbReference type="ARBA" id="ARBA00022679"/>
    </source>
</evidence>
<protein>
    <recommendedName>
        <fullName evidence="2">non-specific serine/threonine protein kinase</fullName>
        <ecNumber evidence="2">2.7.11.1</ecNumber>
    </recommendedName>
</protein>
<keyword evidence="3" id="KW-0723">Serine/threonine-protein kinase</keyword>
<evidence type="ECO:0000256" key="1">
    <source>
        <dbReference type="ARBA" id="ARBA00009196"/>
    </source>
</evidence>
<evidence type="ECO:0000313" key="14">
    <source>
        <dbReference type="Proteomes" id="UP000199561"/>
    </source>
</evidence>
<dbReference type="InterPro" id="IPR048148">
    <property type="entry name" value="Prot_kin_PA4780"/>
</dbReference>
<evidence type="ECO:0000256" key="8">
    <source>
        <dbReference type="ARBA" id="ARBA00022840"/>
    </source>
</evidence>
<evidence type="ECO:0000256" key="5">
    <source>
        <dbReference type="ARBA" id="ARBA00022723"/>
    </source>
</evidence>
<dbReference type="RefSeq" id="WP_090667122.1">
    <property type="nucleotide sequence ID" value="NZ_FOUF01000007.1"/>
</dbReference>
<dbReference type="InterPro" id="IPR018935">
    <property type="entry name" value="RIO_kinase_CS"/>
</dbReference>
<dbReference type="PANTHER" id="PTHR45723">
    <property type="entry name" value="SERINE/THREONINE-PROTEIN KINASE RIO1"/>
    <property type="match status" value="1"/>
</dbReference>
<comment type="catalytic activity">
    <reaction evidence="11">
        <text>L-seryl-[protein] + ATP = O-phospho-L-seryl-[protein] + ADP + H(+)</text>
        <dbReference type="Rhea" id="RHEA:17989"/>
        <dbReference type="Rhea" id="RHEA-COMP:9863"/>
        <dbReference type="Rhea" id="RHEA-COMP:11604"/>
        <dbReference type="ChEBI" id="CHEBI:15378"/>
        <dbReference type="ChEBI" id="CHEBI:29999"/>
        <dbReference type="ChEBI" id="CHEBI:30616"/>
        <dbReference type="ChEBI" id="CHEBI:83421"/>
        <dbReference type="ChEBI" id="CHEBI:456216"/>
        <dbReference type="EC" id="2.7.11.1"/>
    </reaction>
</comment>
<organism evidence="13 14">
    <name type="scientific">Nitrosomonas nitrosa</name>
    <dbReference type="NCBI Taxonomy" id="52442"/>
    <lineage>
        <taxon>Bacteria</taxon>
        <taxon>Pseudomonadati</taxon>
        <taxon>Pseudomonadota</taxon>
        <taxon>Betaproteobacteria</taxon>
        <taxon>Nitrosomonadales</taxon>
        <taxon>Nitrosomonadaceae</taxon>
        <taxon>Nitrosomonas</taxon>
    </lineage>
</organism>
<keyword evidence="9" id="KW-0460">Magnesium</keyword>
<dbReference type="Proteomes" id="UP000199561">
    <property type="component" value="Unassembled WGS sequence"/>
</dbReference>
<dbReference type="GO" id="GO:0046872">
    <property type="term" value="F:metal ion binding"/>
    <property type="evidence" value="ECO:0007669"/>
    <property type="project" value="UniProtKB-KW"/>
</dbReference>
<dbReference type="SMART" id="SM00090">
    <property type="entry name" value="RIO"/>
    <property type="match status" value="1"/>
</dbReference>
<name>A0A1I4ND22_9PROT</name>
<feature type="domain" description="RIO kinase" evidence="12">
    <location>
        <begin position="5"/>
        <end position="232"/>
    </location>
</feature>
<evidence type="ECO:0000256" key="6">
    <source>
        <dbReference type="ARBA" id="ARBA00022741"/>
    </source>
</evidence>
<evidence type="ECO:0000256" key="11">
    <source>
        <dbReference type="ARBA" id="ARBA00048679"/>
    </source>
</evidence>
<evidence type="ECO:0000313" key="13">
    <source>
        <dbReference type="EMBL" id="SFM13113.1"/>
    </source>
</evidence>